<accession>A0ACB9PK92</accession>
<evidence type="ECO:0000313" key="2">
    <source>
        <dbReference type="Proteomes" id="UP000828941"/>
    </source>
</evidence>
<protein>
    <submittedName>
        <fullName evidence="1">Uncharacterized protein</fullName>
    </submittedName>
</protein>
<proteinExistence type="predicted"/>
<gene>
    <name evidence="1" type="ORF">L6164_009101</name>
</gene>
<dbReference type="Proteomes" id="UP000828941">
    <property type="component" value="Chromosome 4"/>
</dbReference>
<sequence>MAETHNSEEPTFNMKRKPDLNCEDSEERSKKAQKLKTLDDKSLASADKSEECEATPKSQNNLEVPYNNCSSVIEEKIEKIDSEVVAKEDGNEYDGDDNEVDNDEDDDEDEETGVDRKGKGIMRDDKGKGKLIEEENEGEDDSSDDDSSEDGVVSDGDSDLSDDPLAEVDLNNILPSRTRRRTINPGTYIANDLPNDEDDDSDNSDA</sequence>
<comment type="caution">
    <text evidence="1">The sequence shown here is derived from an EMBL/GenBank/DDBJ whole genome shotgun (WGS) entry which is preliminary data.</text>
</comment>
<name>A0ACB9PK92_BAUVA</name>
<keyword evidence="2" id="KW-1185">Reference proteome</keyword>
<organism evidence="1 2">
    <name type="scientific">Bauhinia variegata</name>
    <name type="common">Purple orchid tree</name>
    <name type="synonym">Phanera variegata</name>
    <dbReference type="NCBI Taxonomy" id="167791"/>
    <lineage>
        <taxon>Eukaryota</taxon>
        <taxon>Viridiplantae</taxon>
        <taxon>Streptophyta</taxon>
        <taxon>Embryophyta</taxon>
        <taxon>Tracheophyta</taxon>
        <taxon>Spermatophyta</taxon>
        <taxon>Magnoliopsida</taxon>
        <taxon>eudicotyledons</taxon>
        <taxon>Gunneridae</taxon>
        <taxon>Pentapetalae</taxon>
        <taxon>rosids</taxon>
        <taxon>fabids</taxon>
        <taxon>Fabales</taxon>
        <taxon>Fabaceae</taxon>
        <taxon>Cercidoideae</taxon>
        <taxon>Cercideae</taxon>
        <taxon>Bauhiniinae</taxon>
        <taxon>Bauhinia</taxon>
    </lineage>
</organism>
<dbReference type="EMBL" id="CM039429">
    <property type="protein sequence ID" value="KAI4348369.1"/>
    <property type="molecule type" value="Genomic_DNA"/>
</dbReference>
<reference evidence="1 2" key="1">
    <citation type="journal article" date="2022" name="DNA Res.">
        <title>Chromosomal-level genome assembly of the orchid tree Bauhinia variegata (Leguminosae; Cercidoideae) supports the allotetraploid origin hypothesis of Bauhinia.</title>
        <authorList>
            <person name="Zhong Y."/>
            <person name="Chen Y."/>
            <person name="Zheng D."/>
            <person name="Pang J."/>
            <person name="Liu Y."/>
            <person name="Luo S."/>
            <person name="Meng S."/>
            <person name="Qian L."/>
            <person name="Wei D."/>
            <person name="Dai S."/>
            <person name="Zhou R."/>
        </authorList>
    </citation>
    <scope>NUCLEOTIDE SEQUENCE [LARGE SCALE GENOMIC DNA]</scope>
    <source>
        <strain evidence="1">BV-YZ2020</strain>
    </source>
</reference>
<evidence type="ECO:0000313" key="1">
    <source>
        <dbReference type="EMBL" id="KAI4348369.1"/>
    </source>
</evidence>